<evidence type="ECO:0000256" key="1">
    <source>
        <dbReference type="SAM" id="MobiDB-lite"/>
    </source>
</evidence>
<keyword evidence="3" id="KW-1185">Reference proteome</keyword>
<dbReference type="EMBL" id="JAHUTJ010053935">
    <property type="protein sequence ID" value="MED6285600.1"/>
    <property type="molecule type" value="Genomic_DNA"/>
</dbReference>
<protein>
    <submittedName>
        <fullName evidence="2">Uncharacterized protein</fullName>
    </submittedName>
</protein>
<accession>A0ABU7EHI0</accession>
<feature type="non-terminal residue" evidence="2">
    <location>
        <position position="1"/>
    </location>
</feature>
<sequence length="228" mass="25269">EQHVLVLVSEGSPGRVPEEPVGRLPPRPGPEHLLGFLWRVFMELKPDSWAPSGSKAPEFREGFEDELPLLPVAEGSVGGLPLTIAPGPSDCAPELTDKESSDSMLRGPSTRHGQPPDQMSSTLIGWPPRQPPGSRCCRRPLRSLCLCRPSSLHRRPPRTLCCGSWRPPELCACSGRPPGRPPELCFCFCYISRKHFQIMLKSCFMDHTQTLFSRSCHACLTSLLFIAY</sequence>
<dbReference type="Proteomes" id="UP001352852">
    <property type="component" value="Unassembled WGS sequence"/>
</dbReference>
<comment type="caution">
    <text evidence="2">The sequence shown here is derived from an EMBL/GenBank/DDBJ whole genome shotgun (WGS) entry which is preliminary data.</text>
</comment>
<evidence type="ECO:0000313" key="3">
    <source>
        <dbReference type="Proteomes" id="UP001352852"/>
    </source>
</evidence>
<reference evidence="2 3" key="1">
    <citation type="submission" date="2021-06" db="EMBL/GenBank/DDBJ databases">
        <authorList>
            <person name="Palmer J.M."/>
        </authorList>
    </citation>
    <scope>NUCLEOTIDE SEQUENCE [LARGE SCALE GENOMIC DNA]</scope>
    <source>
        <strain evidence="2 3">CL_MEX2019</strain>
        <tissue evidence="2">Muscle</tissue>
    </source>
</reference>
<evidence type="ECO:0000313" key="2">
    <source>
        <dbReference type="EMBL" id="MED6285600.1"/>
    </source>
</evidence>
<organism evidence="2 3">
    <name type="scientific">Characodon lateralis</name>
    <dbReference type="NCBI Taxonomy" id="208331"/>
    <lineage>
        <taxon>Eukaryota</taxon>
        <taxon>Metazoa</taxon>
        <taxon>Chordata</taxon>
        <taxon>Craniata</taxon>
        <taxon>Vertebrata</taxon>
        <taxon>Euteleostomi</taxon>
        <taxon>Actinopterygii</taxon>
        <taxon>Neopterygii</taxon>
        <taxon>Teleostei</taxon>
        <taxon>Neoteleostei</taxon>
        <taxon>Acanthomorphata</taxon>
        <taxon>Ovalentaria</taxon>
        <taxon>Atherinomorphae</taxon>
        <taxon>Cyprinodontiformes</taxon>
        <taxon>Goodeidae</taxon>
        <taxon>Characodon</taxon>
    </lineage>
</organism>
<feature type="region of interest" description="Disordered" evidence="1">
    <location>
        <begin position="88"/>
        <end position="134"/>
    </location>
</feature>
<gene>
    <name evidence="2" type="ORF">CHARACLAT_030833</name>
</gene>
<name>A0ABU7EHI0_9TELE</name>
<proteinExistence type="predicted"/>